<dbReference type="PANTHER" id="PTHR22939:SF129">
    <property type="entry name" value="SERINE PROTEASE HTRA2, MITOCHONDRIAL"/>
    <property type="match status" value="1"/>
</dbReference>
<dbReference type="PRINTS" id="PR00834">
    <property type="entry name" value="PROTEASES2C"/>
</dbReference>
<evidence type="ECO:0000256" key="3">
    <source>
        <dbReference type="ARBA" id="ARBA00022801"/>
    </source>
</evidence>
<dbReference type="GO" id="GO:0006508">
    <property type="term" value="P:proteolysis"/>
    <property type="evidence" value="ECO:0007669"/>
    <property type="project" value="UniProtKB-KW"/>
</dbReference>
<evidence type="ECO:0000313" key="6">
    <source>
        <dbReference type="Proteomes" id="UP000253961"/>
    </source>
</evidence>
<dbReference type="InterPro" id="IPR009003">
    <property type="entry name" value="Peptidase_S1_PA"/>
</dbReference>
<reference evidence="5 6" key="1">
    <citation type="submission" date="2018-07" db="EMBL/GenBank/DDBJ databases">
        <title>Pedobacter sp. nov., isolated from soil.</title>
        <authorList>
            <person name="Zhou L.Y."/>
            <person name="Du Z.J."/>
        </authorList>
    </citation>
    <scope>NUCLEOTIDE SEQUENCE [LARGE SCALE GENOMIC DNA]</scope>
    <source>
        <strain evidence="5 6">JDX94</strain>
    </source>
</reference>
<dbReference type="Proteomes" id="UP000253961">
    <property type="component" value="Unassembled WGS sequence"/>
</dbReference>
<comment type="caution">
    <text evidence="5">The sequence shown here is derived from an EMBL/GenBank/DDBJ whole genome shotgun (WGS) entry which is preliminary data.</text>
</comment>
<keyword evidence="6" id="KW-1185">Reference proteome</keyword>
<evidence type="ECO:0000256" key="2">
    <source>
        <dbReference type="ARBA" id="ARBA00022670"/>
    </source>
</evidence>
<gene>
    <name evidence="5" type="ORF">DU508_13810</name>
</gene>
<dbReference type="AlphaFoldDB" id="A0A369PTN2"/>
<dbReference type="Gene3D" id="2.30.42.10">
    <property type="match status" value="1"/>
</dbReference>
<dbReference type="InterPro" id="IPR001940">
    <property type="entry name" value="Peptidase_S1C"/>
</dbReference>
<dbReference type="Pfam" id="PF13365">
    <property type="entry name" value="Trypsin_2"/>
    <property type="match status" value="1"/>
</dbReference>
<dbReference type="SUPFAM" id="SSF50494">
    <property type="entry name" value="Trypsin-like serine proteases"/>
    <property type="match status" value="1"/>
</dbReference>
<evidence type="ECO:0000256" key="1">
    <source>
        <dbReference type="ARBA" id="ARBA00010541"/>
    </source>
</evidence>
<keyword evidence="3" id="KW-0378">Hydrolase</keyword>
<organism evidence="5 6">
    <name type="scientific">Pedobacter chinensis</name>
    <dbReference type="NCBI Taxonomy" id="2282421"/>
    <lineage>
        <taxon>Bacteria</taxon>
        <taxon>Pseudomonadati</taxon>
        <taxon>Bacteroidota</taxon>
        <taxon>Sphingobacteriia</taxon>
        <taxon>Sphingobacteriales</taxon>
        <taxon>Sphingobacteriaceae</taxon>
        <taxon>Pedobacter</taxon>
    </lineage>
</organism>
<protein>
    <submittedName>
        <fullName evidence="5">PDZ domain-containing protein</fullName>
    </submittedName>
</protein>
<feature type="domain" description="PDZ" evidence="4">
    <location>
        <begin position="395"/>
        <end position="445"/>
    </location>
</feature>
<keyword evidence="2" id="KW-0645">Protease</keyword>
<dbReference type="Pfam" id="PF13180">
    <property type="entry name" value="PDZ_2"/>
    <property type="match status" value="1"/>
</dbReference>
<dbReference type="PROSITE" id="PS50106">
    <property type="entry name" value="PDZ"/>
    <property type="match status" value="1"/>
</dbReference>
<dbReference type="InterPro" id="IPR001478">
    <property type="entry name" value="PDZ"/>
</dbReference>
<dbReference type="SMART" id="SM00228">
    <property type="entry name" value="PDZ"/>
    <property type="match status" value="1"/>
</dbReference>
<name>A0A369PTN2_9SPHI</name>
<evidence type="ECO:0000313" key="5">
    <source>
        <dbReference type="EMBL" id="RDC55933.1"/>
    </source>
</evidence>
<sequence>MQQIMLNTINSDIGRYLKLAVFFVLLLSSKAFAQRGKAKRMESAVVSAMEKAYSASVKIWGFDTTRNERTSAQFSGVVVTAEGHILTAAHTIRPGKSYKVFFPDGKDCIAIALARIEVKETPGIPDVGMMKIISHGSWPYAAMGFSSTLQKGQTCLSISYPESLNQNLPTLRLGKIVEIKNQYGFIQSTCKMEPGDSGGSLFDLTGKVIGLHSAIDVSEDMNFEIPVDLYRKYWSALLSETNYDALPKQEERYKEKTLTGTARKKNKVENLVPDHRTNIKAFTISSFIDQKISEVSATFFDLIDSVGKLKQVLITKSSLVGDSAKLKLQNTAYPLKVLARNKDNDLVMLETDIRLQGGIDLKRYKSHDESKIMGKILFTVQQNGALLPSIAASNLINLPKISSLPSLGAMVAYQSCPAIFSLIKDRSPAEQAGLKVGDEVLSVDSHLVSGSEDFVSIISSYWPDDKIEMKWKRDGEIHTGQIQLRTQMQGVSNHPVEKFIGGKSKRRDGFTNIYAHDLALLPEQIGTAVFNIDEHFLGINIARFSRAVSLIMPVQQINDFINHHLKQTQ</sequence>
<comment type="similarity">
    <text evidence="1">Belongs to the peptidase S1C family.</text>
</comment>
<accession>A0A369PTN2</accession>
<dbReference type="GO" id="GO:0004252">
    <property type="term" value="F:serine-type endopeptidase activity"/>
    <property type="evidence" value="ECO:0007669"/>
    <property type="project" value="InterPro"/>
</dbReference>
<dbReference type="SUPFAM" id="SSF50156">
    <property type="entry name" value="PDZ domain-like"/>
    <property type="match status" value="1"/>
</dbReference>
<dbReference type="Gene3D" id="2.40.10.120">
    <property type="match status" value="1"/>
</dbReference>
<evidence type="ECO:0000259" key="4">
    <source>
        <dbReference type="PROSITE" id="PS50106"/>
    </source>
</evidence>
<dbReference type="EMBL" id="QPKV01000005">
    <property type="protein sequence ID" value="RDC55933.1"/>
    <property type="molecule type" value="Genomic_DNA"/>
</dbReference>
<proteinExistence type="inferred from homology"/>
<dbReference type="PANTHER" id="PTHR22939">
    <property type="entry name" value="SERINE PROTEASE FAMILY S1C HTRA-RELATED"/>
    <property type="match status" value="1"/>
</dbReference>
<dbReference type="InterPro" id="IPR036034">
    <property type="entry name" value="PDZ_sf"/>
</dbReference>